<dbReference type="Proteomes" id="UP000298030">
    <property type="component" value="Unassembled WGS sequence"/>
</dbReference>
<comment type="caution">
    <text evidence="2">The sequence shown here is derived from an EMBL/GenBank/DDBJ whole genome shotgun (WGS) entry which is preliminary data.</text>
</comment>
<evidence type="ECO:0000313" key="3">
    <source>
        <dbReference type="Proteomes" id="UP000298030"/>
    </source>
</evidence>
<gene>
    <name evidence="2" type="ORF">FA13DRAFT_1716749</name>
</gene>
<proteinExistence type="predicted"/>
<organism evidence="2 3">
    <name type="scientific">Coprinellus micaceus</name>
    <name type="common">Glistening ink-cap mushroom</name>
    <name type="synonym">Coprinus micaceus</name>
    <dbReference type="NCBI Taxonomy" id="71717"/>
    <lineage>
        <taxon>Eukaryota</taxon>
        <taxon>Fungi</taxon>
        <taxon>Dikarya</taxon>
        <taxon>Basidiomycota</taxon>
        <taxon>Agaricomycotina</taxon>
        <taxon>Agaricomycetes</taxon>
        <taxon>Agaricomycetidae</taxon>
        <taxon>Agaricales</taxon>
        <taxon>Agaricineae</taxon>
        <taxon>Psathyrellaceae</taxon>
        <taxon>Coprinellus</taxon>
    </lineage>
</organism>
<sequence>MSTGLSIQSLGRLANGRCNRNLFGSSRRASDIRKRAEDSAMHGEAGGSHRSFAQARQPEAGNVKQEGREEDEFEARVSWLLPFFLIHIWHSQIGAGQESSGIFNEIGSWSLPEDTPCDPLDVMRLGSWALGSLAVAWVRGRFGVVDLAADGVLLVDWGVQTYRYPW</sequence>
<dbReference type="EMBL" id="QPFP01000107">
    <property type="protein sequence ID" value="TEB21576.1"/>
    <property type="molecule type" value="Genomic_DNA"/>
</dbReference>
<name>A0A4Y7SI72_COPMI</name>
<evidence type="ECO:0000256" key="1">
    <source>
        <dbReference type="SAM" id="MobiDB-lite"/>
    </source>
</evidence>
<protein>
    <submittedName>
        <fullName evidence="2">Uncharacterized protein</fullName>
    </submittedName>
</protein>
<keyword evidence="3" id="KW-1185">Reference proteome</keyword>
<accession>A0A4Y7SI72</accession>
<dbReference type="AlphaFoldDB" id="A0A4Y7SI72"/>
<feature type="region of interest" description="Disordered" evidence="1">
    <location>
        <begin position="29"/>
        <end position="69"/>
    </location>
</feature>
<reference evidence="2 3" key="1">
    <citation type="journal article" date="2019" name="Nat. Ecol. Evol.">
        <title>Megaphylogeny resolves global patterns of mushroom evolution.</title>
        <authorList>
            <person name="Varga T."/>
            <person name="Krizsan K."/>
            <person name="Foldi C."/>
            <person name="Dima B."/>
            <person name="Sanchez-Garcia M."/>
            <person name="Sanchez-Ramirez S."/>
            <person name="Szollosi G.J."/>
            <person name="Szarkandi J.G."/>
            <person name="Papp V."/>
            <person name="Albert L."/>
            <person name="Andreopoulos W."/>
            <person name="Angelini C."/>
            <person name="Antonin V."/>
            <person name="Barry K.W."/>
            <person name="Bougher N.L."/>
            <person name="Buchanan P."/>
            <person name="Buyck B."/>
            <person name="Bense V."/>
            <person name="Catcheside P."/>
            <person name="Chovatia M."/>
            <person name="Cooper J."/>
            <person name="Damon W."/>
            <person name="Desjardin D."/>
            <person name="Finy P."/>
            <person name="Geml J."/>
            <person name="Haridas S."/>
            <person name="Hughes K."/>
            <person name="Justo A."/>
            <person name="Karasinski D."/>
            <person name="Kautmanova I."/>
            <person name="Kiss B."/>
            <person name="Kocsube S."/>
            <person name="Kotiranta H."/>
            <person name="LaButti K.M."/>
            <person name="Lechner B.E."/>
            <person name="Liimatainen K."/>
            <person name="Lipzen A."/>
            <person name="Lukacs Z."/>
            <person name="Mihaltcheva S."/>
            <person name="Morgado L.N."/>
            <person name="Niskanen T."/>
            <person name="Noordeloos M.E."/>
            <person name="Ohm R.A."/>
            <person name="Ortiz-Santana B."/>
            <person name="Ovrebo C."/>
            <person name="Racz N."/>
            <person name="Riley R."/>
            <person name="Savchenko A."/>
            <person name="Shiryaev A."/>
            <person name="Soop K."/>
            <person name="Spirin V."/>
            <person name="Szebenyi C."/>
            <person name="Tomsovsky M."/>
            <person name="Tulloss R.E."/>
            <person name="Uehling J."/>
            <person name="Grigoriev I.V."/>
            <person name="Vagvolgyi C."/>
            <person name="Papp T."/>
            <person name="Martin F.M."/>
            <person name="Miettinen O."/>
            <person name="Hibbett D.S."/>
            <person name="Nagy L.G."/>
        </authorList>
    </citation>
    <scope>NUCLEOTIDE SEQUENCE [LARGE SCALE GENOMIC DNA]</scope>
    <source>
        <strain evidence="2 3">FP101781</strain>
    </source>
</reference>
<evidence type="ECO:0000313" key="2">
    <source>
        <dbReference type="EMBL" id="TEB21576.1"/>
    </source>
</evidence>
<feature type="compositionally biased region" description="Basic and acidic residues" evidence="1">
    <location>
        <begin position="29"/>
        <end position="41"/>
    </location>
</feature>